<dbReference type="Pfam" id="PF00622">
    <property type="entry name" value="SPRY"/>
    <property type="match status" value="1"/>
</dbReference>
<organism evidence="9 10">
    <name type="scientific">Chanos chanos</name>
    <name type="common">Milkfish</name>
    <name type="synonym">Mugil chanos</name>
    <dbReference type="NCBI Taxonomy" id="29144"/>
    <lineage>
        <taxon>Eukaryota</taxon>
        <taxon>Metazoa</taxon>
        <taxon>Chordata</taxon>
        <taxon>Craniata</taxon>
        <taxon>Vertebrata</taxon>
        <taxon>Euteleostomi</taxon>
        <taxon>Actinopterygii</taxon>
        <taxon>Neopterygii</taxon>
        <taxon>Teleostei</taxon>
        <taxon>Ostariophysi</taxon>
        <taxon>Gonorynchiformes</taxon>
        <taxon>Chanidae</taxon>
        <taxon>Chanos</taxon>
    </lineage>
</organism>
<keyword evidence="5" id="KW-0175">Coiled coil</keyword>
<dbReference type="Gene3D" id="1.10.720.30">
    <property type="entry name" value="SAP domain"/>
    <property type="match status" value="1"/>
</dbReference>
<gene>
    <name evidence="10" type="primary">hnrnpul1</name>
</gene>
<feature type="coiled-coil region" evidence="5">
    <location>
        <begin position="466"/>
        <end position="500"/>
    </location>
</feature>
<evidence type="ECO:0000256" key="5">
    <source>
        <dbReference type="SAM" id="Coils"/>
    </source>
</evidence>
<feature type="domain" description="SAP" evidence="8">
    <location>
        <begin position="5"/>
        <end position="39"/>
    </location>
</feature>
<evidence type="ECO:0000259" key="7">
    <source>
        <dbReference type="PROSITE" id="PS50188"/>
    </source>
</evidence>
<reference evidence="10" key="1">
    <citation type="submission" date="2025-08" db="UniProtKB">
        <authorList>
            <consortium name="RefSeq"/>
        </authorList>
    </citation>
    <scope>IDENTIFICATION</scope>
</reference>
<keyword evidence="3" id="KW-0597">Phosphoprotein</keyword>
<feature type="region of interest" description="Disordered" evidence="6">
    <location>
        <begin position="43"/>
        <end position="89"/>
    </location>
</feature>
<feature type="region of interest" description="Disordered" evidence="6">
    <location>
        <begin position="510"/>
        <end position="553"/>
    </location>
</feature>
<dbReference type="InterPro" id="IPR035778">
    <property type="entry name" value="SPRY_hnRNP_U"/>
</dbReference>
<dbReference type="SMART" id="SM00513">
    <property type="entry name" value="SAP"/>
    <property type="match status" value="1"/>
</dbReference>
<protein>
    <submittedName>
        <fullName evidence="10">Heterogeneous nuclear ribonucleoprotein U-like protein 1</fullName>
    </submittedName>
</protein>
<dbReference type="CDD" id="cd12884">
    <property type="entry name" value="SPRY_hnRNP"/>
    <property type="match status" value="1"/>
</dbReference>
<dbReference type="GeneID" id="115804712"/>
<dbReference type="Proteomes" id="UP000504632">
    <property type="component" value="Chromosome 2"/>
</dbReference>
<dbReference type="GO" id="GO:0000380">
    <property type="term" value="P:alternative mRNA splicing, via spliceosome"/>
    <property type="evidence" value="ECO:0007669"/>
    <property type="project" value="TreeGrafter"/>
</dbReference>
<comment type="subcellular location">
    <subcellularLocation>
        <location evidence="1">Nucleus</location>
    </subcellularLocation>
</comment>
<dbReference type="InParanoid" id="A0A6J2ULZ1"/>
<dbReference type="InterPro" id="IPR003877">
    <property type="entry name" value="SPRY_dom"/>
</dbReference>
<dbReference type="SUPFAM" id="SSF49899">
    <property type="entry name" value="Concanavalin A-like lectins/glucanases"/>
    <property type="match status" value="1"/>
</dbReference>
<feature type="region of interest" description="Disordered" evidence="6">
    <location>
        <begin position="143"/>
        <end position="171"/>
    </location>
</feature>
<evidence type="ECO:0000256" key="2">
    <source>
        <dbReference type="ARBA" id="ARBA00022481"/>
    </source>
</evidence>
<accession>A0A6J2ULZ1</accession>
<dbReference type="CTD" id="11100"/>
<feature type="region of interest" description="Disordered" evidence="6">
    <location>
        <begin position="437"/>
        <end position="463"/>
    </location>
</feature>
<dbReference type="SMART" id="SM00449">
    <property type="entry name" value="SPRY"/>
    <property type="match status" value="1"/>
</dbReference>
<dbReference type="RefSeq" id="XP_030621079.1">
    <property type="nucleotide sequence ID" value="XM_030765219.1"/>
</dbReference>
<dbReference type="InterPro" id="IPR001870">
    <property type="entry name" value="B30.2/SPRY"/>
</dbReference>
<dbReference type="Gene3D" id="2.60.120.920">
    <property type="match status" value="1"/>
</dbReference>
<name>A0A6J2ULZ1_CHACN</name>
<dbReference type="AlphaFoldDB" id="A0A6J2ULZ1"/>
<dbReference type="GO" id="GO:0003723">
    <property type="term" value="F:RNA binding"/>
    <property type="evidence" value="ECO:0007669"/>
    <property type="project" value="TreeGrafter"/>
</dbReference>
<dbReference type="InterPro" id="IPR043136">
    <property type="entry name" value="B30.2/SPRY_sf"/>
</dbReference>
<evidence type="ECO:0000313" key="9">
    <source>
        <dbReference type="Proteomes" id="UP000504632"/>
    </source>
</evidence>
<feature type="compositionally biased region" description="Polar residues" evidence="6">
    <location>
        <begin position="510"/>
        <end position="527"/>
    </location>
</feature>
<dbReference type="InterPro" id="IPR003034">
    <property type="entry name" value="SAP_dom"/>
</dbReference>
<dbReference type="PROSITE" id="PS50188">
    <property type="entry name" value="B302_SPRY"/>
    <property type="match status" value="1"/>
</dbReference>
<evidence type="ECO:0000256" key="6">
    <source>
        <dbReference type="SAM" id="MobiDB-lite"/>
    </source>
</evidence>
<dbReference type="InterPro" id="IPR036361">
    <property type="entry name" value="SAP_dom_sf"/>
</dbReference>
<sequence>MSVDPRKLKVCELKEELQRRGLDSRGLKTDLLDRLQAALQARTAAETAGFASSSREGDSTDTVKNEDDEMARFEEGSARVRDGSSPRGVERGAEMEMDLGLNAPHLSTESIMNVTDQLVKPETEICIDECRVMRVSVKKEDELEEQQTETASDGTEIQPVRTTQTEIKSEEDSYASYSCKRSYDEGPVCGLSDHHKAKRSCTPQAPGEGEKEGSDDSLATIDTYNCDLHFKVWHDRYSGRPFTIDGFAHLWTGARTSDGVSKGRICFEIKIVEEISEKRLASCETELHVVRVGWSLDSCSMQLGEEAFSYAYTGTGKKCSDCRFENYGETFGENDVIGCYIDFDKDEEVELAFSKNGKWLGVAFSVSREELAGRALFPHVLVKKSIVECNFGQKVAPFYALPEGYSFIQNTIGLTPTGKMNWANCVAMDKLKHSHPGVVEQNSSTAVKEEPSDRSETSPSQWEVENSFLKTQLKHQQTQIDELKAQLEEKEAECSWMREELFRLWETVHSGNSEDATSPSHTSSPVPITSKYCDKPTPSSSRQTKEHQPPRLPVHLGFPDSLRMERCWSSEVSILPDVTLREISAVNDKILLRMSKHRPDRYGALVFRSIISPKLYEEWVTHTNWDGSRGKWGVPRNVRDFVTRRVRDRFPNMSNADKKAVKERVNECLRARRKSIEPIPYSNK</sequence>
<feature type="region of interest" description="Disordered" evidence="6">
    <location>
        <begin position="195"/>
        <end position="216"/>
    </location>
</feature>
<proteinExistence type="predicted"/>
<dbReference type="Pfam" id="PF02037">
    <property type="entry name" value="SAP"/>
    <property type="match status" value="1"/>
</dbReference>
<dbReference type="PANTHER" id="PTHR12381">
    <property type="entry name" value="HETEROGENEOUS NUCLEAR RIBONUCLEOPROTEIN U FAMILY MEMBER"/>
    <property type="match status" value="1"/>
</dbReference>
<evidence type="ECO:0000256" key="3">
    <source>
        <dbReference type="ARBA" id="ARBA00022553"/>
    </source>
</evidence>
<dbReference type="InterPro" id="IPR013320">
    <property type="entry name" value="ConA-like_dom_sf"/>
</dbReference>
<dbReference type="GO" id="GO:0005634">
    <property type="term" value="C:nucleus"/>
    <property type="evidence" value="ECO:0007669"/>
    <property type="project" value="UniProtKB-SubCell"/>
</dbReference>
<dbReference type="FunFam" id="2.60.120.920:FF:000006">
    <property type="entry name" value="heterogeneous nuclear ribonucleoprotein U isoform X1"/>
    <property type="match status" value="1"/>
</dbReference>
<keyword evidence="2" id="KW-0488">Methylation</keyword>
<keyword evidence="4" id="KW-0539">Nucleus</keyword>
<evidence type="ECO:0000313" key="10">
    <source>
        <dbReference type="RefSeq" id="XP_030621079.1"/>
    </source>
</evidence>
<dbReference type="PANTHER" id="PTHR12381:SF41">
    <property type="entry name" value="HETEROGENEOUS NUCLEAR RIBONUCLEOPROTEIN U-LIKE PROTEIN 1"/>
    <property type="match status" value="1"/>
</dbReference>
<feature type="domain" description="B30.2/SPRY" evidence="7">
    <location>
        <begin position="197"/>
        <end position="396"/>
    </location>
</feature>
<feature type="compositionally biased region" description="Polar residues" evidence="6">
    <location>
        <begin position="148"/>
        <end position="166"/>
    </location>
</feature>
<dbReference type="OrthoDB" id="445357at2759"/>
<evidence type="ECO:0000259" key="8">
    <source>
        <dbReference type="PROSITE" id="PS50800"/>
    </source>
</evidence>
<evidence type="ECO:0000256" key="1">
    <source>
        <dbReference type="ARBA" id="ARBA00004123"/>
    </source>
</evidence>
<dbReference type="SUPFAM" id="SSF68906">
    <property type="entry name" value="SAP domain"/>
    <property type="match status" value="1"/>
</dbReference>
<evidence type="ECO:0000256" key="4">
    <source>
        <dbReference type="ARBA" id="ARBA00023242"/>
    </source>
</evidence>
<keyword evidence="9" id="KW-1185">Reference proteome</keyword>
<feature type="compositionally biased region" description="Basic and acidic residues" evidence="6">
    <location>
        <begin position="55"/>
        <end position="89"/>
    </location>
</feature>
<feature type="compositionally biased region" description="Basic and acidic residues" evidence="6">
    <location>
        <begin position="447"/>
        <end position="456"/>
    </location>
</feature>
<dbReference type="PROSITE" id="PS50800">
    <property type="entry name" value="SAP"/>
    <property type="match status" value="1"/>
</dbReference>